<evidence type="ECO:0000313" key="2">
    <source>
        <dbReference type="EMBL" id="AXT46805.1"/>
    </source>
</evidence>
<sequence>MADMKRWHFLWGGWLALCLLLQAAQAEPAYGPLFSFSKQGRIHYLYGTMHVGRPGSDTPDWGLKQALRVSDALVLELDPTTAEAAAEVTTLAGAAASRQWRQLDAASQRSLEGQLARIGVAREQARGLAPSLWLMQLALREYQRMGQQAQHSREEMLLEMARAARRPVLALETAGEQSRLLFEMPAPALREWVRQSAEWQGVEEADRYYRELTKAWERGDLDALQAMVALPGYPRLSAWTQHEMLDRRNLTMARRIDELASSRRLLVAVGALHLAGQQGLVKLLRQRGYRVSPAPREP</sequence>
<accession>A0AAD0RQN0</accession>
<reference evidence="2 3" key="1">
    <citation type="submission" date="2018-08" db="EMBL/GenBank/DDBJ databases">
        <title>Complete genome sequence of JP2-74.</title>
        <authorList>
            <person name="Wu L."/>
        </authorList>
    </citation>
    <scope>NUCLEOTIDE SEQUENCE [LARGE SCALE GENOMIC DNA]</scope>
    <source>
        <strain evidence="2 3">JP2-74</strain>
    </source>
</reference>
<dbReference type="PANTHER" id="PTHR40590:SF1">
    <property type="entry name" value="CYTOPLASMIC PROTEIN"/>
    <property type="match status" value="1"/>
</dbReference>
<dbReference type="EMBL" id="CP031968">
    <property type="protein sequence ID" value="AXT46805.1"/>
    <property type="molecule type" value="Genomic_DNA"/>
</dbReference>
<organism evidence="2 3">
    <name type="scientific">Chromobacterium rhizoryzae</name>
    <dbReference type="NCBI Taxonomy" id="1778675"/>
    <lineage>
        <taxon>Bacteria</taxon>
        <taxon>Pseudomonadati</taxon>
        <taxon>Pseudomonadota</taxon>
        <taxon>Betaproteobacteria</taxon>
        <taxon>Neisseriales</taxon>
        <taxon>Chromobacteriaceae</taxon>
        <taxon>Chromobacterium</taxon>
    </lineage>
</organism>
<keyword evidence="3" id="KW-1185">Reference proteome</keyword>
<dbReference type="Proteomes" id="UP000259465">
    <property type="component" value="Chromosome"/>
</dbReference>
<protein>
    <submittedName>
        <fullName evidence="2">TraB/GumN family protein</fullName>
    </submittedName>
</protein>
<feature type="signal peptide" evidence="1">
    <location>
        <begin position="1"/>
        <end position="26"/>
    </location>
</feature>
<proteinExistence type="predicted"/>
<dbReference type="PANTHER" id="PTHR40590">
    <property type="entry name" value="CYTOPLASMIC PROTEIN-RELATED"/>
    <property type="match status" value="1"/>
</dbReference>
<dbReference type="InterPro" id="IPR002816">
    <property type="entry name" value="TraB/PrgY/GumN_fam"/>
</dbReference>
<evidence type="ECO:0000313" key="3">
    <source>
        <dbReference type="Proteomes" id="UP000259465"/>
    </source>
</evidence>
<dbReference type="Pfam" id="PF01963">
    <property type="entry name" value="TraB_PrgY_gumN"/>
    <property type="match status" value="1"/>
</dbReference>
<name>A0AAD0RQN0_9NEIS</name>
<keyword evidence="1" id="KW-0732">Signal</keyword>
<feature type="chain" id="PRO_5042158758" evidence="1">
    <location>
        <begin position="27"/>
        <end position="298"/>
    </location>
</feature>
<dbReference type="CDD" id="cd14789">
    <property type="entry name" value="Tiki"/>
    <property type="match status" value="1"/>
</dbReference>
<gene>
    <name evidence="2" type="ORF">D1345_11640</name>
</gene>
<dbReference type="InterPro" id="IPR047111">
    <property type="entry name" value="YbaP-like"/>
</dbReference>
<dbReference type="AlphaFoldDB" id="A0AAD0RQN0"/>
<dbReference type="KEGG" id="crz:D1345_11640"/>
<evidence type="ECO:0000256" key="1">
    <source>
        <dbReference type="SAM" id="SignalP"/>
    </source>
</evidence>